<dbReference type="Proteomes" id="UP001589575">
    <property type="component" value="Unassembled WGS sequence"/>
</dbReference>
<evidence type="ECO:0000256" key="1">
    <source>
        <dbReference type="SAM" id="MobiDB-lite"/>
    </source>
</evidence>
<proteinExistence type="predicted"/>
<organism evidence="3 4">
    <name type="scientific">Citricoccus parietis</name>
    <dbReference type="NCBI Taxonomy" id="592307"/>
    <lineage>
        <taxon>Bacteria</taxon>
        <taxon>Bacillati</taxon>
        <taxon>Actinomycetota</taxon>
        <taxon>Actinomycetes</taxon>
        <taxon>Micrococcales</taxon>
        <taxon>Micrococcaceae</taxon>
        <taxon>Citricoccus</taxon>
    </lineage>
</organism>
<keyword evidence="4" id="KW-1185">Reference proteome</keyword>
<gene>
    <name evidence="2" type="ORF">ACFFX0_22870</name>
    <name evidence="3" type="ORF">ACFFX0_29445</name>
</gene>
<evidence type="ECO:0000313" key="2">
    <source>
        <dbReference type="EMBL" id="MFB9073886.1"/>
    </source>
</evidence>
<dbReference type="EMBL" id="JBHMFI010000010">
    <property type="protein sequence ID" value="MFB9075084.1"/>
    <property type="molecule type" value="Genomic_DNA"/>
</dbReference>
<sequence>MISCSPEACDALPVPSFSPGVWPSCPQGAPSVDPSVRGRRPA</sequence>
<reference evidence="3 4" key="1">
    <citation type="submission" date="2024-09" db="EMBL/GenBank/DDBJ databases">
        <authorList>
            <person name="Sun Q."/>
            <person name="Mori K."/>
        </authorList>
    </citation>
    <scope>NUCLEOTIDE SEQUENCE [LARGE SCALE GENOMIC DNA]</scope>
    <source>
        <strain evidence="3 4">CCM 7609</strain>
    </source>
</reference>
<protein>
    <submittedName>
        <fullName evidence="3">Uncharacterized protein</fullName>
    </submittedName>
</protein>
<evidence type="ECO:0000313" key="3">
    <source>
        <dbReference type="EMBL" id="MFB9075084.1"/>
    </source>
</evidence>
<name>A0ABV5G871_9MICC</name>
<accession>A0ABV5G871</accession>
<evidence type="ECO:0000313" key="4">
    <source>
        <dbReference type="Proteomes" id="UP001589575"/>
    </source>
</evidence>
<comment type="caution">
    <text evidence="3">The sequence shown here is derived from an EMBL/GenBank/DDBJ whole genome shotgun (WGS) entry which is preliminary data.</text>
</comment>
<feature type="region of interest" description="Disordered" evidence="1">
    <location>
        <begin position="23"/>
        <end position="42"/>
    </location>
</feature>
<dbReference type="EMBL" id="JBHMFI010000001">
    <property type="protein sequence ID" value="MFB9073886.1"/>
    <property type="molecule type" value="Genomic_DNA"/>
</dbReference>